<keyword evidence="5" id="KW-0067">ATP-binding</keyword>
<organism evidence="8 9">
    <name type="scientific">Trichomonas vaginalis (strain ATCC PRA-98 / G3)</name>
    <dbReference type="NCBI Taxonomy" id="412133"/>
    <lineage>
        <taxon>Eukaryota</taxon>
        <taxon>Metamonada</taxon>
        <taxon>Parabasalia</taxon>
        <taxon>Trichomonadida</taxon>
        <taxon>Trichomonadidae</taxon>
        <taxon>Trichomonas</taxon>
    </lineage>
</organism>
<dbReference type="Proteomes" id="UP000001542">
    <property type="component" value="Unassembled WGS sequence"/>
</dbReference>
<keyword evidence="9" id="KW-1185">Reference proteome</keyword>
<dbReference type="Gene3D" id="1.25.10.10">
    <property type="entry name" value="Leucine-rich Repeat Variant"/>
    <property type="match status" value="2"/>
</dbReference>
<dbReference type="GO" id="GO:0005737">
    <property type="term" value="C:cytoplasm"/>
    <property type="evidence" value="ECO:0000318"/>
    <property type="project" value="GO_Central"/>
</dbReference>
<accession>A2EZL1</accession>
<proteinExistence type="predicted"/>
<dbReference type="Pfam" id="PF02260">
    <property type="entry name" value="FATC"/>
    <property type="match status" value="1"/>
</dbReference>
<dbReference type="InterPro" id="IPR016024">
    <property type="entry name" value="ARM-type_fold"/>
</dbReference>
<dbReference type="PANTHER" id="PTHR11139">
    <property type="entry name" value="ATAXIA TELANGIECTASIA MUTATED ATM -RELATED"/>
    <property type="match status" value="1"/>
</dbReference>
<dbReference type="eggNOG" id="KOG0891">
    <property type="taxonomic scope" value="Eukaryota"/>
</dbReference>
<dbReference type="InParanoid" id="A2EZL1"/>
<evidence type="ECO:0000256" key="3">
    <source>
        <dbReference type="ARBA" id="ARBA00022741"/>
    </source>
</evidence>
<dbReference type="SMART" id="SM01345">
    <property type="entry name" value="Rapamycin_bind"/>
    <property type="match status" value="1"/>
</dbReference>
<dbReference type="OrthoDB" id="381190at2759"/>
<dbReference type="Pfam" id="PF08771">
    <property type="entry name" value="FRB_dom"/>
    <property type="match status" value="1"/>
</dbReference>
<dbReference type="GO" id="GO:0044877">
    <property type="term" value="F:protein-containing complex binding"/>
    <property type="evidence" value="ECO:0007669"/>
    <property type="project" value="InterPro"/>
</dbReference>
<dbReference type="STRING" id="5722.A2EZL1"/>
<protein>
    <recommendedName>
        <fullName evidence="1">non-specific serine/threonine protein kinase</fullName>
        <ecNumber evidence="1">2.7.11.1</ecNumber>
    </recommendedName>
</protein>
<dbReference type="CDD" id="cd05169">
    <property type="entry name" value="PIKKc_TOR"/>
    <property type="match status" value="1"/>
</dbReference>
<reference evidence="8" key="1">
    <citation type="submission" date="2006-10" db="EMBL/GenBank/DDBJ databases">
        <authorList>
            <person name="Amadeo P."/>
            <person name="Zhao Q."/>
            <person name="Wortman J."/>
            <person name="Fraser-Liggett C."/>
            <person name="Carlton J."/>
        </authorList>
    </citation>
    <scope>NUCLEOTIDE SEQUENCE</scope>
    <source>
        <strain evidence="8">G3</strain>
    </source>
</reference>
<reference evidence="8" key="2">
    <citation type="journal article" date="2007" name="Science">
        <title>Draft genome sequence of the sexually transmitted pathogen Trichomonas vaginalis.</title>
        <authorList>
            <person name="Carlton J.M."/>
            <person name="Hirt R.P."/>
            <person name="Silva J.C."/>
            <person name="Delcher A.L."/>
            <person name="Schatz M."/>
            <person name="Zhao Q."/>
            <person name="Wortman J.R."/>
            <person name="Bidwell S.L."/>
            <person name="Alsmark U.C.M."/>
            <person name="Besteiro S."/>
            <person name="Sicheritz-Ponten T."/>
            <person name="Noel C.J."/>
            <person name="Dacks J.B."/>
            <person name="Foster P.G."/>
            <person name="Simillion C."/>
            <person name="Van de Peer Y."/>
            <person name="Miranda-Saavedra D."/>
            <person name="Barton G.J."/>
            <person name="Westrop G.D."/>
            <person name="Mueller S."/>
            <person name="Dessi D."/>
            <person name="Fiori P.L."/>
            <person name="Ren Q."/>
            <person name="Paulsen I."/>
            <person name="Zhang H."/>
            <person name="Bastida-Corcuera F.D."/>
            <person name="Simoes-Barbosa A."/>
            <person name="Brown M.T."/>
            <person name="Hayes R.D."/>
            <person name="Mukherjee M."/>
            <person name="Okumura C.Y."/>
            <person name="Schneider R."/>
            <person name="Smith A.J."/>
            <person name="Vanacova S."/>
            <person name="Villalvazo M."/>
            <person name="Haas B.J."/>
            <person name="Pertea M."/>
            <person name="Feldblyum T.V."/>
            <person name="Utterback T.R."/>
            <person name="Shu C.L."/>
            <person name="Osoegawa K."/>
            <person name="de Jong P.J."/>
            <person name="Hrdy I."/>
            <person name="Horvathova L."/>
            <person name="Zubacova Z."/>
            <person name="Dolezal P."/>
            <person name="Malik S.B."/>
            <person name="Logsdon J.M. Jr."/>
            <person name="Henze K."/>
            <person name="Gupta A."/>
            <person name="Wang C.C."/>
            <person name="Dunne R.L."/>
            <person name="Upcroft J.A."/>
            <person name="Upcroft P."/>
            <person name="White O."/>
            <person name="Salzberg S.L."/>
            <person name="Tang P."/>
            <person name="Chiu C.-H."/>
            <person name="Lee Y.-S."/>
            <person name="Embley T.M."/>
            <person name="Coombs G.H."/>
            <person name="Mottram J.C."/>
            <person name="Tachezy J."/>
            <person name="Fraser-Liggett C.M."/>
            <person name="Johnson P.J."/>
        </authorList>
    </citation>
    <scope>NUCLEOTIDE SEQUENCE [LARGE SCALE GENOMIC DNA]</scope>
    <source>
        <strain evidence="8">G3</strain>
    </source>
</reference>
<dbReference type="KEGG" id="tva:4759749"/>
<dbReference type="InterPro" id="IPR009076">
    <property type="entry name" value="FRB_dom"/>
</dbReference>
<dbReference type="SUPFAM" id="SSF56112">
    <property type="entry name" value="Protein kinase-like (PK-like)"/>
    <property type="match status" value="1"/>
</dbReference>
<evidence type="ECO:0000256" key="1">
    <source>
        <dbReference type="ARBA" id="ARBA00012513"/>
    </source>
</evidence>
<dbReference type="EMBL" id="DS113553">
    <property type="protein sequence ID" value="EAY01919.1"/>
    <property type="molecule type" value="Genomic_DNA"/>
</dbReference>
<dbReference type="InterPro" id="IPR026683">
    <property type="entry name" value="TOR_cat"/>
</dbReference>
<dbReference type="SMR" id="A2EZL1"/>
<feature type="domain" description="PI3K/PI4K catalytic" evidence="6">
    <location>
        <begin position="1803"/>
        <end position="2115"/>
    </location>
</feature>
<evidence type="ECO:0000313" key="9">
    <source>
        <dbReference type="Proteomes" id="UP000001542"/>
    </source>
</evidence>
<dbReference type="InterPro" id="IPR050517">
    <property type="entry name" value="DDR_Repair_Kinase"/>
</dbReference>
<dbReference type="GO" id="GO:0005634">
    <property type="term" value="C:nucleus"/>
    <property type="evidence" value="ECO:0000318"/>
    <property type="project" value="GO_Central"/>
</dbReference>
<dbReference type="InterPro" id="IPR003152">
    <property type="entry name" value="FATC_dom"/>
</dbReference>
<dbReference type="GO" id="GO:0031929">
    <property type="term" value="P:TOR signaling"/>
    <property type="evidence" value="ECO:0000318"/>
    <property type="project" value="GO_Central"/>
</dbReference>
<feature type="domain" description="FAT" evidence="7">
    <location>
        <begin position="1145"/>
        <end position="1632"/>
    </location>
</feature>
<dbReference type="SMART" id="SM01343">
    <property type="entry name" value="FATC"/>
    <property type="match status" value="1"/>
</dbReference>
<dbReference type="Gene3D" id="1.10.1070.11">
    <property type="entry name" value="Phosphatidylinositol 3-/4-kinase, catalytic domain"/>
    <property type="match status" value="1"/>
</dbReference>
<dbReference type="GO" id="GO:0038201">
    <property type="term" value="C:TOR complex"/>
    <property type="evidence" value="ECO:0000318"/>
    <property type="project" value="GO_Central"/>
</dbReference>
<dbReference type="SUPFAM" id="SSF48371">
    <property type="entry name" value="ARM repeat"/>
    <property type="match status" value="1"/>
</dbReference>
<dbReference type="InterPro" id="IPR011989">
    <property type="entry name" value="ARM-like"/>
</dbReference>
<evidence type="ECO:0000256" key="2">
    <source>
        <dbReference type="ARBA" id="ARBA00022679"/>
    </source>
</evidence>
<dbReference type="PROSITE" id="PS50290">
    <property type="entry name" value="PI3_4_KINASE_3"/>
    <property type="match status" value="1"/>
</dbReference>
<evidence type="ECO:0000259" key="7">
    <source>
        <dbReference type="PROSITE" id="PS51189"/>
    </source>
</evidence>
<dbReference type="InterPro" id="IPR024585">
    <property type="entry name" value="mTOR_dom"/>
</dbReference>
<keyword evidence="2" id="KW-0808">Transferase</keyword>
<dbReference type="InterPro" id="IPR018936">
    <property type="entry name" value="PI3/4_kinase_CS"/>
</dbReference>
<dbReference type="VEuPathDB" id="TrichDB:TVAGG3_0923470"/>
<evidence type="ECO:0000313" key="8">
    <source>
        <dbReference type="EMBL" id="EAY01919.1"/>
    </source>
</evidence>
<dbReference type="Pfam" id="PF11865">
    <property type="entry name" value="mTOR_dom"/>
    <property type="match status" value="1"/>
</dbReference>
<dbReference type="SMART" id="SM00146">
    <property type="entry name" value="PI3Kc"/>
    <property type="match status" value="1"/>
</dbReference>
<dbReference type="PANTHER" id="PTHR11139:SF9">
    <property type="entry name" value="SERINE_THREONINE-PROTEIN KINASE MTOR"/>
    <property type="match status" value="1"/>
</dbReference>
<evidence type="ECO:0000256" key="4">
    <source>
        <dbReference type="ARBA" id="ARBA00022777"/>
    </source>
</evidence>
<dbReference type="GO" id="GO:0016242">
    <property type="term" value="P:negative regulation of macroautophagy"/>
    <property type="evidence" value="ECO:0000318"/>
    <property type="project" value="GO_Central"/>
</dbReference>
<keyword evidence="3" id="KW-0547">Nucleotide-binding</keyword>
<dbReference type="InterPro" id="IPR011009">
    <property type="entry name" value="Kinase-like_dom_sf"/>
</dbReference>
<keyword evidence="4 8" id="KW-0418">Kinase</keyword>
<dbReference type="GO" id="GO:0005524">
    <property type="term" value="F:ATP binding"/>
    <property type="evidence" value="ECO:0007669"/>
    <property type="project" value="UniProtKB-KW"/>
</dbReference>
<dbReference type="FunFam" id="1.25.10.10:FF:001264">
    <property type="entry name" value="PIKK family atypical protein kinase"/>
    <property type="match status" value="1"/>
</dbReference>
<dbReference type="EC" id="2.7.11.1" evidence="1"/>
<evidence type="ECO:0000256" key="5">
    <source>
        <dbReference type="ARBA" id="ARBA00022840"/>
    </source>
</evidence>
<dbReference type="InterPro" id="IPR036940">
    <property type="entry name" value="PI3/4_kinase_cat_sf"/>
</dbReference>
<sequence>MNMHYHELKVAKAAMNKTINAILEADDPKNRIRACIGIRVLGKLRPLHFLDLLQRLSCLLPCEDVIASEFITCTIAKFCRSSYLKDQNFLVFELERCKDWLSGTINECKVNNALNLLGWFAMFASTTLLISSQQFLDALTVGIFHKNLQVRIRSEKKICDFLDRSKKGPKILTLFQTARRLLTSEHPEEQHGSLIVLYAYGNMYPELLAKDASSYMSKCRQLMKSEEEYVSIAALRLLIVLAPLDPLTFRNEHTEAVTSILWRDSHPPNSVVKCNIMLLKNLPDVFENNDHKLLTMIRSLFALRNEESEKVSFALLQAFNVNLPVIYQTRLVEVAGIIVLAPFTNNFLEIVPQLLHETQALWTLTEKNLLKKLVSEINEGRCEIPLRIIAKCPKFSPQNSEILLPLIRPLLNSTDQNIRQYTPAALLSLSSDIYADSYRELVDDILSLAVSETSVEVRLAIMESLTPPYSPFLSFPSALSLFSVLVNDDSFRVRSRTLTILGELAESNPSMILSIFRRVMLDALFICESSPLLKLQAQTTRCFPIIIKACKPILPIYIPAFIPIAMTYLRKNICHQNQDQSLKNLTTFEQDFSRLISINFIDTISLSCQMQTSLLSPQFKEIANLFIDILTESVHKSIAISALDALCFIIDYMGVNARKEFPTLLNTLFSIGSRYSSTKVHAAIFKVYGRFGAALPQIEEKEISLTENFDRNYEQDFINGQITLEEWSIVNVSSALLWLLDDDQQYAIHLRTLQALTDIFKDNSTISKPFFTQFILNLIQQLRGAVTDEKEQYFTILRENIIKHPDWMKHYAGDLEKLVYELRGTPFFHLILDLIPTITKYLAESFSPFLPEIVTSLLDTLFEFELQQPEIACNILNCLTELSMFADDFVFIILRQIYEVVNNPASFDEVVLTAVNSLHKLSLLYDCSAYSSLLVRACFQCFRNNNEEIRLAAVKLLKSLSKTLGKEFEIYKGHAIIQLNASKLMTDEIKEAFEKDLSLEDLKLQNEQENDEIELEKSDKTENDNSVDNYQIITSVQCEQTFTSSQWKDWIRGLSLCVIAQAPSPIIKRCYSLAQSCTGFALKLLHAAFLMCWDVISTSTRYVICKALNAALMDNETPMYVLTIVVSLAEFMEKAEKHLNISYQDLARAAHRAEKLPFALFCAQKDLDNNSMSQQTIEMLLRIYNQLALEDDVHGLIHTLRESKKIKFTPKFAAQLGDWQKAIDLYKNDIESNDSFLGLLNSYSMVSDWDSITSLFSRFDILPALDKSNAAQIFALAFYHQNDWEHFNMATKFCPNDSIPSIITKCYANIKLGLPINDLVEQGFNSLGHKAGSLFPHGFSSFIPFLIQAEMLVELQEKPKAEIWAQRVRNPYLSFMQLQPLILMRIELLGDKISAQNEILTLLKLARNASEWNLHDYYFNIYYPDFDILKSPTPVVFEHSVSLWKRQEKTEALDVLNKLIERLEKEKCDKQLTERCLFMKARWIVRSDTLENNADTFRSVAKICKRGGKSHKALQLWGWIQLRLYNMKDSDRENAAINAITTFIKCAEGISEMMQLCSIVFRAGKFPNVFNTVKKNLETIKTELWLPMIPQLFAQFMNPIKYLQEFAQETIWHCLLEHHHAVIFSLMFCISFNDSNDQRGKQMLNEFSKIRNDVVEASSIIYLGLMTACTNRAEMWLENLNLAVDHFKAGKLQEMKTTLEKIFASTKSINSDADLYFVRLFGDRINNLQQSFKRFFVTKNKKDVEQSWSDYRSLCNDIKNEIEQMSSIPMRFVAPRLSELNDIPIAVPGTYKPGSEVITMKKFASSLDVFPSKQRPKRLAIIGSNGGEFWYLLKGHEDLRLDQRVVQVFHLINTFIPIEMPKIVTNFIMPLLPTVGLIQWIPGSDTMFKLIRDFRSARNIPVDYESRLLSQITTPKFDDLRPIQRLEALQQVSNETSDSVLSDILWLKAPDAENWIKRVTTFSRTSALMSVVGYILGLGDRHPSNIMIHNFTGSVIHVDFGDCFETTKERVLFPELIPFRLTRFMIRAFGPAGIDGSFRKTCLDIVKLIRRHREEVLSVLEIFAHAPLVRSFGTTGIKPNRNSQFSASLPSNAGSDENDIDRAINRISDKINGRDFDLKHRLTQQEQVTKLICSATDMYNFAHLYHGWNPLW</sequence>
<evidence type="ECO:0000259" key="6">
    <source>
        <dbReference type="PROSITE" id="PS50290"/>
    </source>
</evidence>
<dbReference type="PROSITE" id="PS51189">
    <property type="entry name" value="FAT"/>
    <property type="match status" value="1"/>
</dbReference>
<name>A2EZL1_TRIV3</name>
<dbReference type="Gene3D" id="3.30.1010.10">
    <property type="entry name" value="Phosphatidylinositol 3-kinase Catalytic Subunit, Chain A, domain 4"/>
    <property type="match status" value="1"/>
</dbReference>
<dbReference type="InterPro" id="IPR014009">
    <property type="entry name" value="PIK_FAT"/>
</dbReference>
<gene>
    <name evidence="8" type="ORF">TVAG_068860</name>
</gene>
<dbReference type="GO" id="GO:0004674">
    <property type="term" value="F:protein serine/threonine kinase activity"/>
    <property type="evidence" value="ECO:0000318"/>
    <property type="project" value="GO_Central"/>
</dbReference>
<dbReference type="RefSeq" id="XP_001314458.1">
    <property type="nucleotide sequence ID" value="XM_001314438.1"/>
</dbReference>
<dbReference type="Pfam" id="PF00454">
    <property type="entry name" value="PI3_PI4_kinase"/>
    <property type="match status" value="1"/>
</dbReference>
<dbReference type="VEuPathDB" id="TrichDB:TVAG_068860"/>
<dbReference type="PROSITE" id="PS00916">
    <property type="entry name" value="PI3_4_KINASE_2"/>
    <property type="match status" value="1"/>
</dbReference>
<dbReference type="InterPro" id="IPR000403">
    <property type="entry name" value="PI3/4_kinase_cat_dom"/>
</dbReference>